<dbReference type="InterPro" id="IPR055140">
    <property type="entry name" value="Thiolase_C_2"/>
</dbReference>
<evidence type="ECO:0000259" key="1">
    <source>
        <dbReference type="Pfam" id="PF22691"/>
    </source>
</evidence>
<protein>
    <submittedName>
        <fullName evidence="2">Thiolase family protein</fullName>
        <ecNumber evidence="2">2.3.1.-</ecNumber>
    </submittedName>
</protein>
<organism evidence="2 3">
    <name type="scientific">Rhodococcus gannanensis</name>
    <dbReference type="NCBI Taxonomy" id="1960308"/>
    <lineage>
        <taxon>Bacteria</taxon>
        <taxon>Bacillati</taxon>
        <taxon>Actinomycetota</taxon>
        <taxon>Actinomycetes</taxon>
        <taxon>Mycobacteriales</taxon>
        <taxon>Nocardiaceae</taxon>
        <taxon>Rhodococcus</taxon>
    </lineage>
</organism>
<dbReference type="GO" id="GO:0016746">
    <property type="term" value="F:acyltransferase activity"/>
    <property type="evidence" value="ECO:0007669"/>
    <property type="project" value="UniProtKB-KW"/>
</dbReference>
<dbReference type="InterPro" id="IPR016039">
    <property type="entry name" value="Thiolase-like"/>
</dbReference>
<dbReference type="Proteomes" id="UP001597286">
    <property type="component" value="Unassembled WGS sequence"/>
</dbReference>
<reference evidence="3" key="1">
    <citation type="journal article" date="2019" name="Int. J. Syst. Evol. Microbiol.">
        <title>The Global Catalogue of Microorganisms (GCM) 10K type strain sequencing project: providing services to taxonomists for standard genome sequencing and annotation.</title>
        <authorList>
            <consortium name="The Broad Institute Genomics Platform"/>
            <consortium name="The Broad Institute Genome Sequencing Center for Infectious Disease"/>
            <person name="Wu L."/>
            <person name="Ma J."/>
        </authorList>
    </citation>
    <scope>NUCLEOTIDE SEQUENCE [LARGE SCALE GENOMIC DNA]</scope>
    <source>
        <strain evidence="3">DT72</strain>
    </source>
</reference>
<accession>A0ABW4PA17</accession>
<keyword evidence="2" id="KW-0808">Transferase</keyword>
<dbReference type="SUPFAM" id="SSF53901">
    <property type="entry name" value="Thiolase-like"/>
    <property type="match status" value="1"/>
</dbReference>
<proteinExistence type="predicted"/>
<name>A0ABW4PA17_9NOCA</name>
<dbReference type="InterPro" id="IPR002155">
    <property type="entry name" value="Thiolase"/>
</dbReference>
<dbReference type="EMBL" id="JBHUFB010000020">
    <property type="protein sequence ID" value="MFD1815390.1"/>
    <property type="molecule type" value="Genomic_DNA"/>
</dbReference>
<dbReference type="PANTHER" id="PTHR42870">
    <property type="entry name" value="ACETYL-COA C-ACETYLTRANSFERASE"/>
    <property type="match status" value="1"/>
</dbReference>
<dbReference type="PANTHER" id="PTHR42870:SF1">
    <property type="entry name" value="NON-SPECIFIC LIPID-TRANSFER PROTEIN-LIKE 2"/>
    <property type="match status" value="1"/>
</dbReference>
<sequence>MARTPKPVIGVTAAVAGVGESEFGRSVDRPLDRLVIDACRAALADAGLAASDVDGVVATAPWPGPDTVSQALGIQRDHTASPGIPAGAGPVAAIEAARLAVESGRASAVLVYYGYAGSKPGGPYAFHAHDPVKASLEMPFGWYGQPVYFAAWAQRYLHTYSVSPDELGSIAIANRKWAQLTPGAQRAKPLSAQDYLASPMIASPLRAADCCLITDGAGAVVVTTTDRARDLRTPPVLVAGSSTVTFGPAMTSYFTQAPDLCSFGSSRSGPRAFAEAGLRPADIDVAEIYDCFSISQAIQLEDLGFCDRGGAFGFTADGNTEPGGALPVNTHGGHLAYAYIPGIVHVIEAVRQLRGERGAAQVPDARTALVAALAGGEHSTLILTEDR</sequence>
<dbReference type="CDD" id="cd00829">
    <property type="entry name" value="SCP-x_thiolase"/>
    <property type="match status" value="1"/>
</dbReference>
<dbReference type="Gene3D" id="3.40.47.10">
    <property type="match status" value="1"/>
</dbReference>
<dbReference type="EC" id="2.3.1.-" evidence="2"/>
<keyword evidence="3" id="KW-1185">Reference proteome</keyword>
<dbReference type="Pfam" id="PF22691">
    <property type="entry name" value="Thiolase_C_1"/>
    <property type="match status" value="1"/>
</dbReference>
<dbReference type="RefSeq" id="WP_378487818.1">
    <property type="nucleotide sequence ID" value="NZ_JBHUFB010000020.1"/>
</dbReference>
<dbReference type="PIRSF" id="PIRSF000429">
    <property type="entry name" value="Ac-CoA_Ac_transf"/>
    <property type="match status" value="1"/>
</dbReference>
<evidence type="ECO:0000313" key="3">
    <source>
        <dbReference type="Proteomes" id="UP001597286"/>
    </source>
</evidence>
<feature type="domain" description="Thiolase C-terminal" evidence="1">
    <location>
        <begin position="251"/>
        <end position="383"/>
    </location>
</feature>
<keyword evidence="2" id="KW-0012">Acyltransferase</keyword>
<comment type="caution">
    <text evidence="2">The sequence shown here is derived from an EMBL/GenBank/DDBJ whole genome shotgun (WGS) entry which is preliminary data.</text>
</comment>
<gene>
    <name evidence="2" type="ORF">ACFSJG_24490</name>
</gene>
<evidence type="ECO:0000313" key="2">
    <source>
        <dbReference type="EMBL" id="MFD1815390.1"/>
    </source>
</evidence>